<dbReference type="Pfam" id="PF00057">
    <property type="entry name" value="Ldl_recept_a"/>
    <property type="match status" value="1"/>
</dbReference>
<accession>A0A8X6T7M5</accession>
<feature type="chain" id="PRO_5036499715" description="CUB domain-containing protein" evidence="4">
    <location>
        <begin position="23"/>
        <end position="234"/>
    </location>
</feature>
<keyword evidence="3" id="KW-0472">Membrane</keyword>
<gene>
    <name evidence="5" type="primary">AVEN_234634_1</name>
    <name evidence="5" type="ORF">NPIL_406651</name>
</gene>
<dbReference type="InterPro" id="IPR023415">
    <property type="entry name" value="LDLR_class-A_CS"/>
</dbReference>
<proteinExistence type="predicted"/>
<reference evidence="5" key="1">
    <citation type="submission" date="2020-08" db="EMBL/GenBank/DDBJ databases">
        <title>Multicomponent nature underlies the extraordinary mechanical properties of spider dragline silk.</title>
        <authorList>
            <person name="Kono N."/>
            <person name="Nakamura H."/>
            <person name="Mori M."/>
            <person name="Yoshida Y."/>
            <person name="Ohtoshi R."/>
            <person name="Malay A.D."/>
            <person name="Moran D.A.P."/>
            <person name="Tomita M."/>
            <person name="Numata K."/>
            <person name="Arakawa K."/>
        </authorList>
    </citation>
    <scope>NUCLEOTIDE SEQUENCE</scope>
</reference>
<organism evidence="5 6">
    <name type="scientific">Nephila pilipes</name>
    <name type="common">Giant wood spider</name>
    <name type="synonym">Nephila maculata</name>
    <dbReference type="NCBI Taxonomy" id="299642"/>
    <lineage>
        <taxon>Eukaryota</taxon>
        <taxon>Metazoa</taxon>
        <taxon>Ecdysozoa</taxon>
        <taxon>Arthropoda</taxon>
        <taxon>Chelicerata</taxon>
        <taxon>Arachnida</taxon>
        <taxon>Araneae</taxon>
        <taxon>Araneomorphae</taxon>
        <taxon>Entelegynae</taxon>
        <taxon>Araneoidea</taxon>
        <taxon>Nephilidae</taxon>
        <taxon>Nephila</taxon>
    </lineage>
</organism>
<dbReference type="PANTHER" id="PTHR24652:SF69">
    <property type="entry name" value="CUB DOMAIN-CONTAINING PROTEIN"/>
    <property type="match status" value="1"/>
</dbReference>
<evidence type="ECO:0000256" key="4">
    <source>
        <dbReference type="SAM" id="SignalP"/>
    </source>
</evidence>
<evidence type="ECO:0000313" key="6">
    <source>
        <dbReference type="Proteomes" id="UP000887013"/>
    </source>
</evidence>
<evidence type="ECO:0000313" key="5">
    <source>
        <dbReference type="EMBL" id="GFS79747.1"/>
    </source>
</evidence>
<dbReference type="InterPro" id="IPR036055">
    <property type="entry name" value="LDL_receptor-like_sf"/>
</dbReference>
<name>A0A8X6T7M5_NEPPI</name>
<comment type="caution">
    <text evidence="5">The sequence shown here is derived from an EMBL/GenBank/DDBJ whole genome shotgun (WGS) entry which is preliminary data.</text>
</comment>
<evidence type="ECO:0000256" key="3">
    <source>
        <dbReference type="SAM" id="Phobius"/>
    </source>
</evidence>
<dbReference type="PROSITE" id="PS01209">
    <property type="entry name" value="LDLRA_1"/>
    <property type="match status" value="1"/>
</dbReference>
<keyword evidence="6" id="KW-1185">Reference proteome</keyword>
<evidence type="ECO:0000256" key="1">
    <source>
        <dbReference type="ARBA" id="ARBA00023157"/>
    </source>
</evidence>
<feature type="transmembrane region" description="Helical" evidence="3">
    <location>
        <begin position="207"/>
        <end position="229"/>
    </location>
</feature>
<dbReference type="PROSITE" id="PS50068">
    <property type="entry name" value="LDLRA_2"/>
    <property type="match status" value="1"/>
</dbReference>
<dbReference type="SUPFAM" id="SSF57424">
    <property type="entry name" value="LDL receptor-like module"/>
    <property type="match status" value="1"/>
</dbReference>
<dbReference type="SMART" id="SM00192">
    <property type="entry name" value="LDLa"/>
    <property type="match status" value="1"/>
</dbReference>
<feature type="signal peptide" evidence="4">
    <location>
        <begin position="1"/>
        <end position="22"/>
    </location>
</feature>
<dbReference type="CDD" id="cd00112">
    <property type="entry name" value="LDLa"/>
    <property type="match status" value="1"/>
</dbReference>
<comment type="caution">
    <text evidence="2">Lacks conserved residue(s) required for the propagation of feature annotation.</text>
</comment>
<dbReference type="EMBL" id="BMAW01051322">
    <property type="protein sequence ID" value="GFS79747.1"/>
    <property type="molecule type" value="Genomic_DNA"/>
</dbReference>
<protein>
    <recommendedName>
        <fullName evidence="7">CUB domain-containing protein</fullName>
    </recommendedName>
</protein>
<dbReference type="AlphaFoldDB" id="A0A8X6T7M5"/>
<dbReference type="InterPro" id="IPR002172">
    <property type="entry name" value="LDrepeatLR_classA_rpt"/>
</dbReference>
<keyword evidence="1 2" id="KW-1015">Disulfide bond</keyword>
<evidence type="ECO:0000256" key="2">
    <source>
        <dbReference type="PROSITE-ProRule" id="PRU00124"/>
    </source>
</evidence>
<dbReference type="Gene3D" id="4.10.400.10">
    <property type="entry name" value="Low-density Lipoprotein Receptor"/>
    <property type="match status" value="1"/>
</dbReference>
<evidence type="ECO:0008006" key="7">
    <source>
        <dbReference type="Google" id="ProtNLM"/>
    </source>
</evidence>
<dbReference type="OrthoDB" id="6514358at2759"/>
<dbReference type="Proteomes" id="UP000887013">
    <property type="component" value="Unassembled WGS sequence"/>
</dbReference>
<keyword evidence="3" id="KW-1133">Transmembrane helix</keyword>
<keyword evidence="4" id="KW-0732">Signal</keyword>
<keyword evidence="3" id="KW-0812">Transmembrane</keyword>
<feature type="disulfide bond" evidence="2">
    <location>
        <begin position="159"/>
        <end position="177"/>
    </location>
</feature>
<dbReference type="InterPro" id="IPR042333">
    <property type="entry name" value="LRAD2/Mig-13-like"/>
</dbReference>
<sequence length="234" mass="25749">MVCVVLQCLLLNLLFGWNGVFALVNEYDDIFALCPRNSKFRTYKRIDGTVLTFGGKDNLQCVITFQTDNILQLFMLRFDHLALRCEEDLYIHDGAHALGNPKVHLTCHNTTADVGSVFTKTNFVTLKYVSGKLTQQGKGSKLVITSIKDSAYVCRAFVCSNGFCISQDLTCDDENHCGDNSDETSHASCIGNTTETSRIPMTSGSEIGGMTAGIIFITLLIDCMLGGIFKILMI</sequence>
<dbReference type="PANTHER" id="PTHR24652">
    <property type="entry name" value="LOW-DENSITY LIPOPROTEIN RECEPTOR CLASS A DOMAIN-CONTAINING PROTEIN 2"/>
    <property type="match status" value="1"/>
</dbReference>